<evidence type="ECO:0000313" key="13">
    <source>
        <dbReference type="EMBL" id="KAA3528068.1"/>
    </source>
</evidence>
<evidence type="ECO:0000256" key="9">
    <source>
        <dbReference type="ARBA" id="ARBA00023136"/>
    </source>
</evidence>
<comment type="similarity">
    <text evidence="2 11">Belongs to the binding-protein-dependent transport system permease family.</text>
</comment>
<comment type="subunit">
    <text evidence="3 12">The complex is composed of two ATP-binding proteins (UgpC), two transmembrane proteins (UgpA and UgpE) and a solute-binding protein (UgpB).</text>
</comment>
<evidence type="ECO:0000256" key="4">
    <source>
        <dbReference type="ARBA" id="ARBA00020515"/>
    </source>
</evidence>
<organism evidence="13 14">
    <name type="scientific">Agrobacterium vitis</name>
    <name type="common">Rhizobium vitis</name>
    <dbReference type="NCBI Taxonomy" id="373"/>
    <lineage>
        <taxon>Bacteria</taxon>
        <taxon>Pseudomonadati</taxon>
        <taxon>Pseudomonadota</taxon>
        <taxon>Alphaproteobacteria</taxon>
        <taxon>Hyphomicrobiales</taxon>
        <taxon>Rhizobiaceae</taxon>
        <taxon>Rhizobium/Agrobacterium group</taxon>
        <taxon>Agrobacterium</taxon>
    </lineage>
</organism>
<evidence type="ECO:0000256" key="11">
    <source>
        <dbReference type="RuleBase" id="RU363032"/>
    </source>
</evidence>
<dbReference type="GeneID" id="60680351"/>
<evidence type="ECO:0000256" key="3">
    <source>
        <dbReference type="ARBA" id="ARBA00011557"/>
    </source>
</evidence>
<evidence type="ECO:0000256" key="5">
    <source>
        <dbReference type="ARBA" id="ARBA00022448"/>
    </source>
</evidence>
<dbReference type="Pfam" id="PF00528">
    <property type="entry name" value="BPD_transp_1"/>
    <property type="match status" value="1"/>
</dbReference>
<keyword evidence="9 11" id="KW-0472">Membrane</keyword>
<protein>
    <recommendedName>
        <fullName evidence="4 12">sn-glycerol-3-phosphate transport system permease protein UgpE</fullName>
    </recommendedName>
</protein>
<evidence type="ECO:0000256" key="10">
    <source>
        <dbReference type="ARBA" id="ARBA00037054"/>
    </source>
</evidence>
<proteinExistence type="inferred from homology"/>
<evidence type="ECO:0000256" key="12">
    <source>
        <dbReference type="RuleBase" id="RU363056"/>
    </source>
</evidence>
<gene>
    <name evidence="12" type="primary">ugpE</name>
    <name evidence="13" type="ORF">DXT89_12545</name>
</gene>
<feature type="transmembrane region" description="Helical" evidence="11">
    <location>
        <begin position="182"/>
        <end position="204"/>
    </location>
</feature>
<dbReference type="AlphaFoldDB" id="A0A109CZ59"/>
<reference evidence="13 14" key="1">
    <citation type="submission" date="2018-08" db="EMBL/GenBank/DDBJ databases">
        <title>Genome sequencing of Agrobacterium vitis strain ICMP 10754.</title>
        <authorList>
            <person name="Visnovsky S.B."/>
            <person name="Pitman A.R."/>
        </authorList>
    </citation>
    <scope>NUCLEOTIDE SEQUENCE [LARGE SCALE GENOMIC DNA]</scope>
    <source>
        <strain evidence="13 14">ICMP 10754</strain>
    </source>
</reference>
<sequence>MNARAPLWIPVLVGLLAILWIVPVVGLVLTSIRPAGDIAVGGWWSLHTLRFTLDAWQTVWTKYPLAPAFLSSLKLTGLATLLTVLLAPAAAYAFQFLKFPGRRILLLVVVNSFVLPQQVVIIPLFTLWRDLHMIDNVWAVLIPFVGLSFAWSIFLVQSFLAEFPRELIEASKIDGCTPIRTFLHVVLPNSLTPMATVGILQFLWCWNSMLLPMLYLRSDVPLTVLLARIAGSFEPNLDQQSVAAIVTMAVPLVVFIVFQRFFAADARNRSGGKE</sequence>
<feature type="transmembrane region" description="Helical" evidence="11">
    <location>
        <begin position="75"/>
        <end position="97"/>
    </location>
</feature>
<dbReference type="GO" id="GO:0055085">
    <property type="term" value="P:transmembrane transport"/>
    <property type="evidence" value="ECO:0007669"/>
    <property type="project" value="InterPro"/>
</dbReference>
<comment type="subcellular location">
    <subcellularLocation>
        <location evidence="12">Cell inner membrane</location>
        <topology evidence="12">Multi-pass membrane protein</topology>
    </subcellularLocation>
    <subcellularLocation>
        <location evidence="1 11">Cell membrane</location>
        <topology evidence="1 11">Multi-pass membrane protein</topology>
    </subcellularLocation>
</comment>
<feature type="transmembrane region" description="Helical" evidence="11">
    <location>
        <begin position="242"/>
        <end position="263"/>
    </location>
</feature>
<evidence type="ECO:0000313" key="14">
    <source>
        <dbReference type="Proteomes" id="UP000436911"/>
    </source>
</evidence>
<dbReference type="InterPro" id="IPR035906">
    <property type="entry name" value="MetI-like_sf"/>
</dbReference>
<dbReference type="PANTHER" id="PTHR43744">
    <property type="entry name" value="ABC TRANSPORTER PERMEASE PROTEIN MG189-RELATED-RELATED"/>
    <property type="match status" value="1"/>
</dbReference>
<evidence type="ECO:0000256" key="2">
    <source>
        <dbReference type="ARBA" id="ARBA00009306"/>
    </source>
</evidence>
<keyword evidence="12" id="KW-0997">Cell inner membrane</keyword>
<dbReference type="PANTHER" id="PTHR43744:SF8">
    <property type="entry name" value="SN-GLYCEROL-3-PHOSPHATE TRANSPORT SYSTEM PERMEASE PROTEIN UGPE"/>
    <property type="match status" value="1"/>
</dbReference>
<feature type="transmembrane region" description="Helical" evidence="11">
    <location>
        <begin position="7"/>
        <end position="29"/>
    </location>
</feature>
<feature type="transmembrane region" description="Helical" evidence="11">
    <location>
        <begin position="104"/>
        <end position="125"/>
    </location>
</feature>
<comment type="function">
    <text evidence="10 12">Part of the ABC transporter complex UgpBAEC involved in sn-glycerol-3-phosphate (G3P) import. Probably responsible for the translocation of the substrate across the membrane.</text>
</comment>
<dbReference type="OrthoDB" id="9815445at2"/>
<dbReference type="InterPro" id="IPR000515">
    <property type="entry name" value="MetI-like"/>
</dbReference>
<dbReference type="RefSeq" id="WP_060716192.1">
    <property type="nucleotide sequence ID" value="NZ_AP023269.1"/>
</dbReference>
<keyword evidence="5 11" id="KW-0813">Transport</keyword>
<feature type="transmembrane region" description="Helical" evidence="11">
    <location>
        <begin position="137"/>
        <end position="161"/>
    </location>
</feature>
<evidence type="ECO:0000256" key="8">
    <source>
        <dbReference type="ARBA" id="ARBA00022989"/>
    </source>
</evidence>
<evidence type="ECO:0000256" key="7">
    <source>
        <dbReference type="ARBA" id="ARBA00022692"/>
    </source>
</evidence>
<evidence type="ECO:0000256" key="1">
    <source>
        <dbReference type="ARBA" id="ARBA00004651"/>
    </source>
</evidence>
<accession>A0A109CZ59</accession>
<dbReference type="Proteomes" id="UP000436911">
    <property type="component" value="Unassembled WGS sequence"/>
</dbReference>
<dbReference type="CDD" id="cd06261">
    <property type="entry name" value="TM_PBP2"/>
    <property type="match status" value="1"/>
</dbReference>
<comment type="caution">
    <text evidence="13">The sequence shown here is derived from an EMBL/GenBank/DDBJ whole genome shotgun (WGS) entry which is preliminary data.</text>
</comment>
<keyword evidence="8 11" id="KW-1133">Transmembrane helix</keyword>
<keyword evidence="7 11" id="KW-0812">Transmembrane</keyword>
<dbReference type="EMBL" id="QUSG01000005">
    <property type="protein sequence ID" value="KAA3528068.1"/>
    <property type="molecule type" value="Genomic_DNA"/>
</dbReference>
<keyword evidence="6 12" id="KW-1003">Cell membrane</keyword>
<dbReference type="SUPFAM" id="SSF161098">
    <property type="entry name" value="MetI-like"/>
    <property type="match status" value="1"/>
</dbReference>
<dbReference type="PROSITE" id="PS50928">
    <property type="entry name" value="ABC_TM1"/>
    <property type="match status" value="1"/>
</dbReference>
<dbReference type="Gene3D" id="1.10.3720.10">
    <property type="entry name" value="MetI-like"/>
    <property type="match status" value="1"/>
</dbReference>
<name>A0A109CZ59_AGRVI</name>
<dbReference type="GO" id="GO:0005886">
    <property type="term" value="C:plasma membrane"/>
    <property type="evidence" value="ECO:0007669"/>
    <property type="project" value="UniProtKB-SubCell"/>
</dbReference>
<evidence type="ECO:0000256" key="6">
    <source>
        <dbReference type="ARBA" id="ARBA00022475"/>
    </source>
</evidence>